<dbReference type="RefSeq" id="WP_090359521.1">
    <property type="nucleotide sequence ID" value="NZ_FMUB01000007.1"/>
</dbReference>
<dbReference type="STRING" id="1502745.SAMN02799620_03742"/>
<name>A0A1G4WLS4_9MYCO</name>
<proteinExistence type="predicted"/>
<gene>
    <name evidence="2" type="ORF">SAMN02799620_03742</name>
</gene>
<evidence type="ECO:0000313" key="2">
    <source>
        <dbReference type="EMBL" id="SCX24654.1"/>
    </source>
</evidence>
<keyword evidence="1" id="KW-0812">Transmembrane</keyword>
<accession>A0A1G4WLS4</accession>
<evidence type="ECO:0008006" key="4">
    <source>
        <dbReference type="Google" id="ProtNLM"/>
    </source>
</evidence>
<dbReference type="AlphaFoldDB" id="A0A1G4WLS4"/>
<sequence>MQSAEPGEDRVRAELAALAADPDSAPEVPAPVSARVLTALRAAGPAHTDRPLRWRRTALWCGAGAAVLAAGVGAVALIDTSAPARSTGPTAELITVTRRSAPMPLPDGEILALLTRPADLGALADPQRWSACLSGLRRDPATPVLGATPVTVDGRSTVLVVLPTGESGPVDSVTAVVLDAGCGAADTRPLAEKTLHRP</sequence>
<evidence type="ECO:0000256" key="1">
    <source>
        <dbReference type="SAM" id="Phobius"/>
    </source>
</evidence>
<evidence type="ECO:0000313" key="3">
    <source>
        <dbReference type="Proteomes" id="UP000199707"/>
    </source>
</evidence>
<keyword evidence="1" id="KW-1133">Transmembrane helix</keyword>
<reference evidence="3" key="1">
    <citation type="submission" date="2016-10" db="EMBL/GenBank/DDBJ databases">
        <authorList>
            <person name="Varghese N."/>
            <person name="Submissions S."/>
        </authorList>
    </citation>
    <scope>NUCLEOTIDE SEQUENCE [LARGE SCALE GENOMIC DNA]</scope>
    <source>
        <strain evidence="3">UNC267MFSha1.1M11</strain>
    </source>
</reference>
<organism evidence="2 3">
    <name type="scientific">Mycolicibacterium fluoranthenivorans</name>
    <dbReference type="NCBI Taxonomy" id="258505"/>
    <lineage>
        <taxon>Bacteria</taxon>
        <taxon>Bacillati</taxon>
        <taxon>Actinomycetota</taxon>
        <taxon>Actinomycetes</taxon>
        <taxon>Mycobacteriales</taxon>
        <taxon>Mycobacteriaceae</taxon>
        <taxon>Mycolicibacterium</taxon>
    </lineage>
</organism>
<dbReference type="EMBL" id="FMUB01000007">
    <property type="protein sequence ID" value="SCX24654.1"/>
    <property type="molecule type" value="Genomic_DNA"/>
</dbReference>
<keyword evidence="1" id="KW-0472">Membrane</keyword>
<protein>
    <recommendedName>
        <fullName evidence="4">Anti-sigma-M factor RsmA</fullName>
    </recommendedName>
</protein>
<feature type="transmembrane region" description="Helical" evidence="1">
    <location>
        <begin position="57"/>
        <end position="78"/>
    </location>
</feature>
<dbReference type="Proteomes" id="UP000199707">
    <property type="component" value="Unassembled WGS sequence"/>
</dbReference>